<dbReference type="GO" id="GO:0016787">
    <property type="term" value="F:hydrolase activity"/>
    <property type="evidence" value="ECO:0007669"/>
    <property type="project" value="UniProtKB-KW"/>
</dbReference>
<evidence type="ECO:0000313" key="2">
    <source>
        <dbReference type="EMBL" id="MCL6270149.1"/>
    </source>
</evidence>
<dbReference type="CDD" id="cd01846">
    <property type="entry name" value="fatty_acyltransferase_like"/>
    <property type="match status" value="1"/>
</dbReference>
<evidence type="ECO:0000256" key="1">
    <source>
        <dbReference type="ARBA" id="ARBA00022729"/>
    </source>
</evidence>
<evidence type="ECO:0000313" key="3">
    <source>
        <dbReference type="Proteomes" id="UP001203338"/>
    </source>
</evidence>
<dbReference type="PANTHER" id="PTHR45642:SF139">
    <property type="entry name" value="SGNH HYDROLASE-TYPE ESTERASE DOMAIN-CONTAINING PROTEIN"/>
    <property type="match status" value="1"/>
</dbReference>
<reference evidence="2 3" key="1">
    <citation type="submission" date="2022-05" db="EMBL/GenBank/DDBJ databases">
        <authorList>
            <person name="Park J.-S."/>
        </authorList>
    </citation>
    <scope>NUCLEOTIDE SEQUENCE [LARGE SCALE GENOMIC DNA]</scope>
    <source>
        <strain evidence="2 3">2012CJ34-2</strain>
    </source>
</reference>
<gene>
    <name evidence="2" type="ORF">M3P05_09410</name>
</gene>
<dbReference type="Proteomes" id="UP001203338">
    <property type="component" value="Unassembled WGS sequence"/>
</dbReference>
<protein>
    <submittedName>
        <fullName evidence="2">SGNH/GDSL hydrolase family protein</fullName>
    </submittedName>
</protein>
<dbReference type="InterPro" id="IPR036514">
    <property type="entry name" value="SGNH_hydro_sf"/>
</dbReference>
<keyword evidence="3" id="KW-1185">Reference proteome</keyword>
<comment type="caution">
    <text evidence="2">The sequence shown here is derived from an EMBL/GenBank/DDBJ whole genome shotgun (WGS) entry which is preliminary data.</text>
</comment>
<dbReference type="PANTHER" id="PTHR45642">
    <property type="entry name" value="GDSL ESTERASE/LIPASE EXL3"/>
    <property type="match status" value="1"/>
</dbReference>
<dbReference type="InterPro" id="IPR001087">
    <property type="entry name" value="GDSL"/>
</dbReference>
<proteinExistence type="predicted"/>
<dbReference type="InterPro" id="IPR050592">
    <property type="entry name" value="GDSL_lipolytic_enzyme"/>
</dbReference>
<dbReference type="Pfam" id="PF00657">
    <property type="entry name" value="Lipase_GDSL"/>
    <property type="match status" value="1"/>
</dbReference>
<accession>A0ABT0PFJ4</accession>
<keyword evidence="2" id="KW-0378">Hydrolase</keyword>
<name>A0ABT0PFJ4_9GAMM</name>
<keyword evidence="1" id="KW-0732">Signal</keyword>
<dbReference type="EMBL" id="JAMFLX010000010">
    <property type="protein sequence ID" value="MCL6270149.1"/>
    <property type="molecule type" value="Genomic_DNA"/>
</dbReference>
<dbReference type="Gene3D" id="3.40.50.1110">
    <property type="entry name" value="SGNH hydrolase"/>
    <property type="match status" value="1"/>
</dbReference>
<sequence>MKQLFRLIQLTVLTIWLFIISIVGASADQEIKRLVVFGDSLSDDGGNNSTWFLLKTLNGLTGESGIKHMQPWMRGWLAERITNYNWFCENTSINCPKHEIRALKALIAVTEKSGAIPIAPRDHYYQGRWSNGPTWPEYFAGMIGLSTSDKTVYRNESHAGGWSLCLGDKAMGIQDLTGDIKTVVKNMVNGSLIPPCLELLVKAYLYRHEKFSENDLVVVFFGGNDYLNRFQAPERVIEAQKVIIETAIENGAKHIAWASMPDLSKTPRYYRDAFKPQTEEISRLVQEHNRLLEEEWELLQIDYSEGGVTIALVDTKEIFSDILSNHHLYGLSVTDRPCSTIPAPGLEDPVPNNVHEIVLPRETAVVTTGEVCQNPDEYMFFDSVHPTTAAHKLIATKACEIMRREGYRCSS</sequence>
<organism evidence="2 3">
    <name type="scientific">Parendozoicomonas callyspongiae</name>
    <dbReference type="NCBI Taxonomy" id="2942213"/>
    <lineage>
        <taxon>Bacteria</taxon>
        <taxon>Pseudomonadati</taxon>
        <taxon>Pseudomonadota</taxon>
        <taxon>Gammaproteobacteria</taxon>
        <taxon>Oceanospirillales</taxon>
        <taxon>Endozoicomonadaceae</taxon>
        <taxon>Parendozoicomonas</taxon>
    </lineage>
</organism>
<dbReference type="RefSeq" id="WP_249699305.1">
    <property type="nucleotide sequence ID" value="NZ_JAMFLX010000010.1"/>
</dbReference>
<dbReference type="SUPFAM" id="SSF52266">
    <property type="entry name" value="SGNH hydrolase"/>
    <property type="match status" value="1"/>
</dbReference>